<proteinExistence type="predicted"/>
<accession>A0A3S4DKZ4</accession>
<gene>
    <name evidence="1" type="ORF">NCTC11214_03328</name>
</gene>
<evidence type="ECO:0000313" key="1">
    <source>
        <dbReference type="EMBL" id="VDZ60186.1"/>
    </source>
</evidence>
<evidence type="ECO:0000313" key="2">
    <source>
        <dbReference type="Proteomes" id="UP000281391"/>
    </source>
</evidence>
<reference evidence="1 2" key="1">
    <citation type="submission" date="2018-12" db="EMBL/GenBank/DDBJ databases">
        <authorList>
            <consortium name="Pathogen Informatics"/>
        </authorList>
    </citation>
    <scope>NUCLEOTIDE SEQUENCE [LARGE SCALE GENOMIC DNA]</scope>
    <source>
        <strain evidence="1 2">NCTC11214</strain>
    </source>
</reference>
<dbReference type="RefSeq" id="WP_004960401.1">
    <property type="nucleotide sequence ID" value="NZ_LR134117.1"/>
</dbReference>
<dbReference type="KEGG" id="sof:NCTC11214_03328"/>
<dbReference type="AlphaFoldDB" id="A0A3S4DKZ4"/>
<sequence length="109" mass="11683">MFSLSKLFAGKDCARTKAIKMLPQAYAEMVGDAGQCRVKHLRPSIGVFELHFCSASGVSHVCQMTACVTGVDLVFATNNRNVLVSPPFTPAKLRPVFAIALAGSEIALR</sequence>
<protein>
    <submittedName>
        <fullName evidence="1">Uncharacterized protein</fullName>
    </submittedName>
</protein>
<organism evidence="1 2">
    <name type="scientific">Serratia odorifera</name>
    <dbReference type="NCBI Taxonomy" id="618"/>
    <lineage>
        <taxon>Bacteria</taxon>
        <taxon>Pseudomonadati</taxon>
        <taxon>Pseudomonadota</taxon>
        <taxon>Gammaproteobacteria</taxon>
        <taxon>Enterobacterales</taxon>
        <taxon>Yersiniaceae</taxon>
        <taxon>Serratia</taxon>
    </lineage>
</organism>
<dbReference type="EMBL" id="LR134117">
    <property type="protein sequence ID" value="VDZ60186.1"/>
    <property type="molecule type" value="Genomic_DNA"/>
</dbReference>
<name>A0A3S4DKZ4_SEROD</name>
<dbReference type="Proteomes" id="UP000281391">
    <property type="component" value="Chromosome"/>
</dbReference>